<evidence type="ECO:0000313" key="3">
    <source>
        <dbReference type="EMBL" id="MBK1726227.1"/>
    </source>
</evidence>
<reference evidence="3 4" key="1">
    <citation type="journal article" date="2020" name="Microorganisms">
        <title>Osmotic Adaptation and Compatible Solute Biosynthesis of Phototrophic Bacteria as Revealed from Genome Analyses.</title>
        <authorList>
            <person name="Imhoff J.F."/>
            <person name="Rahn T."/>
            <person name="Kunzel S."/>
            <person name="Keller A."/>
            <person name="Neulinger S.C."/>
        </authorList>
    </citation>
    <scope>NUCLEOTIDE SEQUENCE [LARGE SCALE GENOMIC DNA]</scope>
    <source>
        <strain evidence="3 4">DSM 15116</strain>
    </source>
</reference>
<dbReference type="Pfam" id="PF00501">
    <property type="entry name" value="AMP-binding"/>
    <property type="match status" value="1"/>
</dbReference>
<dbReference type="Gene3D" id="3.40.50.12780">
    <property type="entry name" value="N-terminal domain of ligase-like"/>
    <property type="match status" value="1"/>
</dbReference>
<protein>
    <submittedName>
        <fullName evidence="3">Long-chain fatty acid--CoA ligase</fullName>
    </submittedName>
</protein>
<dbReference type="Proteomes" id="UP000738126">
    <property type="component" value="Unassembled WGS sequence"/>
</dbReference>
<dbReference type="EMBL" id="NRSH01000030">
    <property type="protein sequence ID" value="MBK1726227.1"/>
    <property type="molecule type" value="Genomic_DNA"/>
</dbReference>
<dbReference type="Gene3D" id="3.30.300.30">
    <property type="match status" value="1"/>
</dbReference>
<dbReference type="InterPro" id="IPR025110">
    <property type="entry name" value="AMP-bd_C"/>
</dbReference>
<dbReference type="SUPFAM" id="SSF56801">
    <property type="entry name" value="Acetyl-CoA synthetase-like"/>
    <property type="match status" value="1"/>
</dbReference>
<dbReference type="InterPro" id="IPR042099">
    <property type="entry name" value="ANL_N_sf"/>
</dbReference>
<dbReference type="InterPro" id="IPR000873">
    <property type="entry name" value="AMP-dep_synth/lig_dom"/>
</dbReference>
<dbReference type="PANTHER" id="PTHR43767:SF1">
    <property type="entry name" value="NONRIBOSOMAL PEPTIDE SYNTHASE PES1 (EUROFUNG)-RELATED"/>
    <property type="match status" value="1"/>
</dbReference>
<dbReference type="PANTHER" id="PTHR43767">
    <property type="entry name" value="LONG-CHAIN-FATTY-ACID--COA LIGASE"/>
    <property type="match status" value="1"/>
</dbReference>
<organism evidence="3 4">
    <name type="scientific">Halorhodospira neutriphila</name>
    <dbReference type="NCBI Taxonomy" id="168379"/>
    <lineage>
        <taxon>Bacteria</taxon>
        <taxon>Pseudomonadati</taxon>
        <taxon>Pseudomonadota</taxon>
        <taxon>Gammaproteobacteria</taxon>
        <taxon>Chromatiales</taxon>
        <taxon>Ectothiorhodospiraceae</taxon>
        <taxon>Halorhodospira</taxon>
    </lineage>
</organism>
<dbReference type="Pfam" id="PF13193">
    <property type="entry name" value="AMP-binding_C"/>
    <property type="match status" value="1"/>
</dbReference>
<keyword evidence="3" id="KW-0436">Ligase</keyword>
<proteinExistence type="predicted"/>
<feature type="domain" description="AMP-dependent synthetase/ligase" evidence="1">
    <location>
        <begin position="22"/>
        <end position="386"/>
    </location>
</feature>
<dbReference type="InterPro" id="IPR050237">
    <property type="entry name" value="ATP-dep_AMP-bd_enzyme"/>
</dbReference>
<dbReference type="GO" id="GO:0016874">
    <property type="term" value="F:ligase activity"/>
    <property type="evidence" value="ECO:0007669"/>
    <property type="project" value="UniProtKB-KW"/>
</dbReference>
<evidence type="ECO:0000313" key="4">
    <source>
        <dbReference type="Proteomes" id="UP000738126"/>
    </source>
</evidence>
<comment type="caution">
    <text evidence="3">The sequence shown here is derived from an EMBL/GenBank/DDBJ whole genome shotgun (WGS) entry which is preliminary data.</text>
</comment>
<keyword evidence="4" id="KW-1185">Reference proteome</keyword>
<name>A0ABS1E4V7_9GAMM</name>
<dbReference type="InterPro" id="IPR045851">
    <property type="entry name" value="AMP-bd_C_sf"/>
</dbReference>
<gene>
    <name evidence="3" type="ORF">CKO13_04140</name>
</gene>
<evidence type="ECO:0000259" key="2">
    <source>
        <dbReference type="Pfam" id="PF13193"/>
    </source>
</evidence>
<accession>A0ABS1E4V7</accession>
<dbReference type="RefSeq" id="WP_200257101.1">
    <property type="nucleotide sequence ID" value="NZ_NRSH01000030.1"/>
</dbReference>
<feature type="domain" description="AMP-binding enzyme C-terminal" evidence="2">
    <location>
        <begin position="437"/>
        <end position="512"/>
    </location>
</feature>
<evidence type="ECO:0000259" key="1">
    <source>
        <dbReference type="Pfam" id="PF00501"/>
    </source>
</evidence>
<sequence>MDRERPSYDHLPMDWVGDWAGRRAALTPERPALYEPDSGRRLSYREMDERAGRAGAFLTEALGIGPGEPVCLLSRNRLEAVDLYLACGKTGVVLAPLSYRLAVPELNDLVRRIAPRALLYDEAFAELAAALSLPDGAVRVELADGAGRYHAAVEAGGAAPAGPVNRPLALADPFLYVHTGGTTATPKICVVSHRQMVWNAVDILATGGGALGPQRELLTFPLFHIGGWNTLTPVYYAGGYTVLPRTFDPGAALELIEGEEITHLGGVEAMLQLMAEDSRFAGTDLSTLAGITTAGAPCSAPTMQPFWDRGVPVSQSYGLTEAGPSDFMVVPGDLGFDEMRERHDAVGGSMFHTDYRIVDPDSGEPVAAGEVGVLLMRSPHTFDGYLDEPERTARTLRPGGWVDSGDLAYADAAGDVRIVGRADNMFISGGENISPEEVERVLGHHAGIHRVAVVGVDDPRWGQVPAAAVVARPGADVDAEQIREYAAGALARYKVPARIRFCEELPLTGAGKIDRLRIREWLSSAP</sequence>